<reference evidence="2 3" key="1">
    <citation type="submission" date="2019-09" db="EMBL/GenBank/DDBJ databases">
        <title>FDA dAtabase for Regulatory Grade micrObial Sequences (FDA-ARGOS): Supporting development and validation of Infectious Disease Dx tests.</title>
        <authorList>
            <person name="Sciortino C."/>
            <person name="Tallon L."/>
            <person name="Sadzewicz L."/>
            <person name="Vavikolanu K."/>
            <person name="Mehta A."/>
            <person name="Aluvathingal J."/>
            <person name="Nadendla S."/>
            <person name="Nandy P."/>
            <person name="Geyer C."/>
            <person name="Yan Y."/>
            <person name="Sichtig H."/>
        </authorList>
    </citation>
    <scope>NUCLEOTIDE SEQUENCE [LARGE SCALE GENOMIC DNA]</scope>
    <source>
        <strain evidence="2 3">FDAARGOS_664</strain>
        <plasmid evidence="2 3">unnamed1</plasmid>
    </source>
</reference>
<dbReference type="RefSeq" id="WP_150374080.1">
    <property type="nucleotide sequence ID" value="NZ_CP044066.1"/>
</dbReference>
<accession>A0A5P2H966</accession>
<proteinExistence type="predicted"/>
<gene>
    <name evidence="2" type="ORF">FOB72_17835</name>
</gene>
<dbReference type="Proteomes" id="UP000322822">
    <property type="component" value="Plasmid unnamed1"/>
</dbReference>
<evidence type="ECO:0000313" key="3">
    <source>
        <dbReference type="Proteomes" id="UP000322822"/>
    </source>
</evidence>
<feature type="transmembrane region" description="Helical" evidence="1">
    <location>
        <begin position="129"/>
        <end position="153"/>
    </location>
</feature>
<keyword evidence="1" id="KW-0812">Transmembrane</keyword>
<evidence type="ECO:0000256" key="1">
    <source>
        <dbReference type="SAM" id="Phobius"/>
    </source>
</evidence>
<name>A0A5P2H966_9BURK</name>
<keyword evidence="2" id="KW-0614">Plasmid</keyword>
<dbReference type="EMBL" id="CP044066">
    <property type="protein sequence ID" value="QET04015.1"/>
    <property type="molecule type" value="Genomic_DNA"/>
</dbReference>
<feature type="transmembrane region" description="Helical" evidence="1">
    <location>
        <begin position="105"/>
        <end position="123"/>
    </location>
</feature>
<keyword evidence="1" id="KW-0472">Membrane</keyword>
<sequence length="156" mass="16524">MSTLIKVTFLATSGEEVSGKAKIDRPNGLVTLPTRISASIDRAKSAGEGFEVVAHDNGYLYPLLHVSGSQYRLDGSSRLRPGLLSLAWRAITAPHKDQRQQYGRFAHTLSAAALIGLAGYVNSVSAWSLYSALQAFSMLAGGVVLFMAGAVLAKGD</sequence>
<keyword evidence="1" id="KW-1133">Transmembrane helix</keyword>
<dbReference type="OrthoDB" id="9006081at2"/>
<dbReference type="AlphaFoldDB" id="A0A5P2H966"/>
<geneLocation type="plasmid" evidence="2">
    <name>unnamed1</name>
</geneLocation>
<organism evidence="2 3">
    <name type="scientific">Cupriavidus pauculus</name>
    <dbReference type="NCBI Taxonomy" id="82633"/>
    <lineage>
        <taxon>Bacteria</taxon>
        <taxon>Pseudomonadati</taxon>
        <taxon>Pseudomonadota</taxon>
        <taxon>Betaproteobacteria</taxon>
        <taxon>Burkholderiales</taxon>
        <taxon>Burkholderiaceae</taxon>
        <taxon>Cupriavidus</taxon>
    </lineage>
</organism>
<evidence type="ECO:0000313" key="2">
    <source>
        <dbReference type="EMBL" id="QET04015.1"/>
    </source>
</evidence>
<protein>
    <submittedName>
        <fullName evidence="2">Uncharacterized protein</fullName>
    </submittedName>
</protein>